<organism evidence="11 12">
    <name type="scientific">Engystomops pustulosus</name>
    <name type="common">Tungara frog</name>
    <name type="synonym">Physalaemus pustulosus</name>
    <dbReference type="NCBI Taxonomy" id="76066"/>
    <lineage>
        <taxon>Eukaryota</taxon>
        <taxon>Metazoa</taxon>
        <taxon>Chordata</taxon>
        <taxon>Craniata</taxon>
        <taxon>Vertebrata</taxon>
        <taxon>Euteleostomi</taxon>
        <taxon>Amphibia</taxon>
        <taxon>Batrachia</taxon>
        <taxon>Anura</taxon>
        <taxon>Neobatrachia</taxon>
        <taxon>Hyloidea</taxon>
        <taxon>Leptodactylidae</taxon>
        <taxon>Leiuperinae</taxon>
        <taxon>Engystomops</taxon>
    </lineage>
</organism>
<feature type="signal peptide" evidence="9">
    <location>
        <begin position="1"/>
        <end position="23"/>
    </location>
</feature>
<sequence>MDLYRCRLLSLLCLCAHWTRGTADTGPGQLYPPSNITFEMKDMFCLYWTWTAIQSNENCTLWYKTEISSIGHKGPAGKTTYLHYAKSLDNRVNLNENITLKMNTLCDNRTSDVKTFTSSLTSGNPRTMVRNMTCIWDYKEYVNCTWRPGEDTPPNVNYILRYWIADGDSCPPRVNKQSTLFRDLLDGGELCQNYTSYSGNTFGCLFRVDPRMEFKKFLAVVMDRSQNIRPYIYFIPCINSIAKLKAPVIHLKRTPNNTVLVQWNVSDTSEYDLEYNILSNTDKQTEKVAASNKEFFNILPDVQFAIKVRVALAQRRICSASPDDPVKKFLWSEWSEIKTLPAVTGGRITLIVILLLVSLVIIVATILLLINMRRLLILICPRIPDPGKVISRDFPVISYGWAESVAAVWKTRLQRAQERGSQSGVVTRHSTIVFSSGTGPQVETVNKFYSRTFVYTL</sequence>
<feature type="domain" description="Type I cytokine receptor cytokine-binding" evidence="10">
    <location>
        <begin position="131"/>
        <end position="227"/>
    </location>
</feature>
<comment type="caution">
    <text evidence="11">The sequence shown here is derived from an EMBL/GenBank/DDBJ whole genome shotgun (WGS) entry which is preliminary data.</text>
</comment>
<evidence type="ECO:0000256" key="2">
    <source>
        <dbReference type="ARBA" id="ARBA00022692"/>
    </source>
</evidence>
<reference evidence="11" key="1">
    <citation type="thesis" date="2020" institute="ProQuest LLC" country="789 East Eisenhower Parkway, Ann Arbor, MI, USA">
        <title>Comparative Genomics and Chromosome Evolution.</title>
        <authorList>
            <person name="Mudd A.B."/>
        </authorList>
    </citation>
    <scope>NUCLEOTIDE SEQUENCE</scope>
    <source>
        <strain evidence="11">237g6f4</strain>
        <tissue evidence="11">Blood</tissue>
    </source>
</reference>
<dbReference type="GO" id="GO:0004896">
    <property type="term" value="F:cytokine receptor activity"/>
    <property type="evidence" value="ECO:0007669"/>
    <property type="project" value="TreeGrafter"/>
</dbReference>
<keyword evidence="5 8" id="KW-0472">Membrane</keyword>
<dbReference type="PANTHER" id="PTHR23037:SF46">
    <property type="entry name" value="INTERLEUKIN 5 RECEPTOR SUBUNIT ALPHA"/>
    <property type="match status" value="1"/>
</dbReference>
<dbReference type="GO" id="GO:0009897">
    <property type="term" value="C:external side of plasma membrane"/>
    <property type="evidence" value="ECO:0007669"/>
    <property type="project" value="TreeGrafter"/>
</dbReference>
<name>A0AAV6ZWF2_ENGPU</name>
<evidence type="ECO:0000256" key="5">
    <source>
        <dbReference type="ARBA" id="ARBA00023136"/>
    </source>
</evidence>
<keyword evidence="12" id="KW-1185">Reference proteome</keyword>
<evidence type="ECO:0000256" key="6">
    <source>
        <dbReference type="ARBA" id="ARBA00023170"/>
    </source>
</evidence>
<keyword evidence="2 8" id="KW-0812">Transmembrane</keyword>
<accession>A0AAV6ZWF2</accession>
<protein>
    <recommendedName>
        <fullName evidence="10">Type I cytokine receptor cytokine-binding domain-containing protein</fullName>
    </recommendedName>
</protein>
<dbReference type="Pfam" id="PF09240">
    <property type="entry name" value="IL6Ra-bind"/>
    <property type="match status" value="1"/>
</dbReference>
<proteinExistence type="predicted"/>
<evidence type="ECO:0000256" key="3">
    <source>
        <dbReference type="ARBA" id="ARBA00022729"/>
    </source>
</evidence>
<feature type="transmembrane region" description="Helical" evidence="8">
    <location>
        <begin position="348"/>
        <end position="370"/>
    </location>
</feature>
<feature type="chain" id="PRO_5043641810" description="Type I cytokine receptor cytokine-binding domain-containing protein" evidence="9">
    <location>
        <begin position="24"/>
        <end position="457"/>
    </location>
</feature>
<gene>
    <name evidence="11" type="ORF">GDO81_003374</name>
</gene>
<evidence type="ECO:0000259" key="10">
    <source>
        <dbReference type="Pfam" id="PF09240"/>
    </source>
</evidence>
<evidence type="ECO:0000256" key="9">
    <source>
        <dbReference type="SAM" id="SignalP"/>
    </source>
</evidence>
<evidence type="ECO:0000256" key="4">
    <source>
        <dbReference type="ARBA" id="ARBA00022989"/>
    </source>
</evidence>
<dbReference type="EMBL" id="WNYA01000010">
    <property type="protein sequence ID" value="KAG8553327.1"/>
    <property type="molecule type" value="Genomic_DNA"/>
</dbReference>
<dbReference type="AlphaFoldDB" id="A0AAV6ZWF2"/>
<evidence type="ECO:0000313" key="11">
    <source>
        <dbReference type="EMBL" id="KAG8553327.1"/>
    </source>
</evidence>
<evidence type="ECO:0000256" key="8">
    <source>
        <dbReference type="SAM" id="Phobius"/>
    </source>
</evidence>
<keyword evidence="4 8" id="KW-1133">Transmembrane helix</keyword>
<dbReference type="InterPro" id="IPR013783">
    <property type="entry name" value="Ig-like_fold"/>
</dbReference>
<keyword evidence="7" id="KW-0325">Glycoprotein</keyword>
<dbReference type="InterPro" id="IPR015321">
    <property type="entry name" value="TypeI_recpt_CBD"/>
</dbReference>
<keyword evidence="3 9" id="KW-0732">Signal</keyword>
<dbReference type="Proteomes" id="UP000824782">
    <property type="component" value="Unassembled WGS sequence"/>
</dbReference>
<dbReference type="PANTHER" id="PTHR23037">
    <property type="entry name" value="CYTOKINE RECEPTOR"/>
    <property type="match status" value="1"/>
</dbReference>
<keyword evidence="6" id="KW-0675">Receptor</keyword>
<dbReference type="Gene3D" id="2.60.40.10">
    <property type="entry name" value="Immunoglobulins"/>
    <property type="match status" value="2"/>
</dbReference>
<evidence type="ECO:0000313" key="12">
    <source>
        <dbReference type="Proteomes" id="UP000824782"/>
    </source>
</evidence>
<comment type="subcellular location">
    <subcellularLocation>
        <location evidence="1">Membrane</location>
        <topology evidence="1">Single-pass type I membrane protein</topology>
    </subcellularLocation>
</comment>
<evidence type="ECO:0000256" key="1">
    <source>
        <dbReference type="ARBA" id="ARBA00004479"/>
    </source>
</evidence>
<dbReference type="SUPFAM" id="SSF49265">
    <property type="entry name" value="Fibronectin type III"/>
    <property type="match status" value="1"/>
</dbReference>
<dbReference type="InterPro" id="IPR036116">
    <property type="entry name" value="FN3_sf"/>
</dbReference>
<evidence type="ECO:0000256" key="7">
    <source>
        <dbReference type="ARBA" id="ARBA00023180"/>
    </source>
</evidence>